<reference evidence="2 3" key="1">
    <citation type="submission" date="2017-06" db="EMBL/GenBank/DDBJ databases">
        <title>Draft genome sequence of nitrogen-fixing Kosakonia pseudosacchari strain NN143 isolated from sugarcane roots.</title>
        <authorList>
            <person name="Li Y."/>
            <person name="Li S."/>
            <person name="Lin L."/>
            <person name="Wu X."/>
            <person name="Yang L."/>
            <person name="Li Y."/>
            <person name="An Q."/>
        </authorList>
    </citation>
    <scope>NUCLEOTIDE SEQUENCE [LARGE SCALE GENOMIC DNA]</scope>
    <source>
        <strain evidence="2 3">NN143</strain>
    </source>
</reference>
<name>A0ABX4IIR4_9ENTR</name>
<protein>
    <submittedName>
        <fullName evidence="2">PIN domain-containing protein</fullName>
    </submittedName>
</protein>
<dbReference type="InterPro" id="IPR058652">
    <property type="entry name" value="VapC50_C"/>
</dbReference>
<feature type="domain" description="VapC50 C-terminal" evidence="1">
    <location>
        <begin position="132"/>
        <end position="185"/>
    </location>
</feature>
<dbReference type="Proteomes" id="UP000219642">
    <property type="component" value="Unassembled WGS sequence"/>
</dbReference>
<comment type="caution">
    <text evidence="2">The sequence shown here is derived from an EMBL/GenBank/DDBJ whole genome shotgun (WGS) entry which is preliminary data.</text>
</comment>
<organism evidence="2 3">
    <name type="scientific">Kosakonia pseudosacchari</name>
    <dbReference type="NCBI Taxonomy" id="1646340"/>
    <lineage>
        <taxon>Bacteria</taxon>
        <taxon>Pseudomonadati</taxon>
        <taxon>Pseudomonadota</taxon>
        <taxon>Gammaproteobacteria</taxon>
        <taxon>Enterobacterales</taxon>
        <taxon>Enterobacteriaceae</taxon>
        <taxon>Kosakonia</taxon>
    </lineage>
</organism>
<evidence type="ECO:0000259" key="1">
    <source>
        <dbReference type="Pfam" id="PF26343"/>
    </source>
</evidence>
<dbReference type="Pfam" id="PF26343">
    <property type="entry name" value="VapC50_C"/>
    <property type="match status" value="1"/>
</dbReference>
<evidence type="ECO:0000313" key="2">
    <source>
        <dbReference type="EMBL" id="PDO82798.1"/>
    </source>
</evidence>
<sequence length="191" mass="21329">MIHTPYPVVFDACVLYPSPLRNLLMHIGLTDLCQPKWTADIQNEWTRNLLANNPGYDAAKLERTVQLMNKALPDANVTNYQSIIGGLTLPDPDDRHVLAAAIKSHSEIIVTANLKDFPPSELNQYGIEAMHPDDFIVDLLDLNAAHVLKAVNRARTSMSRPAMGVDAYLDCLFRQQLPLTVTELEKSKILI</sequence>
<keyword evidence="3" id="KW-1185">Reference proteome</keyword>
<dbReference type="EMBL" id="NITV01000016">
    <property type="protein sequence ID" value="PDO82798.1"/>
    <property type="molecule type" value="Genomic_DNA"/>
</dbReference>
<proteinExistence type="predicted"/>
<evidence type="ECO:0000313" key="3">
    <source>
        <dbReference type="Proteomes" id="UP000219642"/>
    </source>
</evidence>
<gene>
    <name evidence="2" type="ORF">BK796_22230</name>
</gene>
<accession>A0ABX4IIR4</accession>